<dbReference type="SUPFAM" id="SSF88659">
    <property type="entry name" value="Sigma3 and sigma4 domains of RNA polymerase sigma factors"/>
    <property type="match status" value="1"/>
</dbReference>
<dbReference type="Pfam" id="PF04542">
    <property type="entry name" value="Sigma70_r2"/>
    <property type="match status" value="1"/>
</dbReference>
<feature type="domain" description="RNA polymerase sigma factor 70 region 4 type 2" evidence="8">
    <location>
        <begin position="150"/>
        <end position="201"/>
    </location>
</feature>
<protein>
    <recommendedName>
        <fullName evidence="6">RNA polymerase sigma factor</fullName>
    </recommendedName>
</protein>
<evidence type="ECO:0000256" key="6">
    <source>
        <dbReference type="RuleBase" id="RU000716"/>
    </source>
</evidence>
<dbReference type="PANTHER" id="PTHR43133:SF51">
    <property type="entry name" value="RNA POLYMERASE SIGMA FACTOR"/>
    <property type="match status" value="1"/>
</dbReference>
<evidence type="ECO:0000259" key="7">
    <source>
        <dbReference type="Pfam" id="PF04542"/>
    </source>
</evidence>
<dbReference type="InterPro" id="IPR007627">
    <property type="entry name" value="RNA_pol_sigma70_r2"/>
</dbReference>
<dbReference type="Proteomes" id="UP001144205">
    <property type="component" value="Unassembled WGS sequence"/>
</dbReference>
<comment type="similarity">
    <text evidence="1 6">Belongs to the sigma-70 factor family. ECF subfamily.</text>
</comment>
<accession>A0ABQ5LRX7</accession>
<dbReference type="InterPro" id="IPR013324">
    <property type="entry name" value="RNA_pol_sigma_r3/r4-like"/>
</dbReference>
<evidence type="ECO:0000313" key="10">
    <source>
        <dbReference type="Proteomes" id="UP001144205"/>
    </source>
</evidence>
<dbReference type="PANTHER" id="PTHR43133">
    <property type="entry name" value="RNA POLYMERASE ECF-TYPE SIGMA FACTO"/>
    <property type="match status" value="1"/>
</dbReference>
<reference evidence="9" key="1">
    <citation type="journal article" date="2023" name="Int. J. Syst. Evol. Microbiol.">
        <title>Sinisalibacter aestuarii sp. nov., isolated from estuarine sediment of the Arakawa River.</title>
        <authorList>
            <person name="Arafat S.T."/>
            <person name="Hirano S."/>
            <person name="Sato A."/>
            <person name="Takeuchi K."/>
            <person name="Yasuda T."/>
            <person name="Terahara T."/>
            <person name="Hamada M."/>
            <person name="Kobayashi T."/>
        </authorList>
    </citation>
    <scope>NUCLEOTIDE SEQUENCE</scope>
    <source>
        <strain evidence="9">B-399</strain>
    </source>
</reference>
<dbReference type="NCBIfam" id="TIGR02937">
    <property type="entry name" value="sigma70-ECF"/>
    <property type="match status" value="1"/>
</dbReference>
<sequence>MTPTTRSKTPAPEICPATPEADLVAAARPGPEDARREAAVRELVRRLNPRLFRVARGIVESDAEAEEVVQEAYLAAFGKIDQFRGEAAFATWITRIAINAARMQQRRAHAQESYDTVAEERADPANVLSFPRVGSEQPETALGRAQMRALMERAVTALPSDMRLPFLLHEVEGVPVRQIAADLSLNPITVKTRLFRARRRLRASLEAELRGGFDTVFPFEGARCAGMTERVVNALRETGKL</sequence>
<comment type="caution">
    <text evidence="9">The sequence shown here is derived from an EMBL/GenBank/DDBJ whole genome shotgun (WGS) entry which is preliminary data.</text>
</comment>
<gene>
    <name evidence="9" type="ORF">STA1M1_16310</name>
</gene>
<evidence type="ECO:0000256" key="1">
    <source>
        <dbReference type="ARBA" id="ARBA00010641"/>
    </source>
</evidence>
<dbReference type="InterPro" id="IPR000838">
    <property type="entry name" value="RNA_pol_sigma70_ECF_CS"/>
</dbReference>
<keyword evidence="4 6" id="KW-0238">DNA-binding</keyword>
<dbReference type="Gene3D" id="1.10.10.10">
    <property type="entry name" value="Winged helix-like DNA-binding domain superfamily/Winged helix DNA-binding domain"/>
    <property type="match status" value="1"/>
</dbReference>
<dbReference type="RefSeq" id="WP_281841739.1">
    <property type="nucleotide sequence ID" value="NZ_BROH01000003.1"/>
</dbReference>
<dbReference type="InterPro" id="IPR014284">
    <property type="entry name" value="RNA_pol_sigma-70_dom"/>
</dbReference>
<keyword evidence="3 6" id="KW-0731">Sigma factor</keyword>
<dbReference type="PROSITE" id="PS01063">
    <property type="entry name" value="SIGMA70_ECF"/>
    <property type="match status" value="1"/>
</dbReference>
<evidence type="ECO:0000256" key="3">
    <source>
        <dbReference type="ARBA" id="ARBA00023082"/>
    </source>
</evidence>
<dbReference type="InterPro" id="IPR036388">
    <property type="entry name" value="WH-like_DNA-bd_sf"/>
</dbReference>
<dbReference type="SUPFAM" id="SSF88946">
    <property type="entry name" value="Sigma2 domain of RNA polymerase sigma factors"/>
    <property type="match status" value="1"/>
</dbReference>
<name>A0ABQ5LRX7_9RHOB</name>
<dbReference type="EMBL" id="BROH01000003">
    <property type="protein sequence ID" value="GKY87762.1"/>
    <property type="molecule type" value="Genomic_DNA"/>
</dbReference>
<dbReference type="InterPro" id="IPR013325">
    <property type="entry name" value="RNA_pol_sigma_r2"/>
</dbReference>
<dbReference type="Gene3D" id="1.10.1740.10">
    <property type="match status" value="1"/>
</dbReference>
<feature type="domain" description="RNA polymerase sigma-70 region 2" evidence="7">
    <location>
        <begin position="43"/>
        <end position="108"/>
    </location>
</feature>
<keyword evidence="2 6" id="KW-0805">Transcription regulation</keyword>
<evidence type="ECO:0000313" key="9">
    <source>
        <dbReference type="EMBL" id="GKY87762.1"/>
    </source>
</evidence>
<dbReference type="InterPro" id="IPR013249">
    <property type="entry name" value="RNA_pol_sigma70_r4_t2"/>
</dbReference>
<evidence type="ECO:0000256" key="4">
    <source>
        <dbReference type="ARBA" id="ARBA00023125"/>
    </source>
</evidence>
<evidence type="ECO:0000256" key="5">
    <source>
        <dbReference type="ARBA" id="ARBA00023163"/>
    </source>
</evidence>
<proteinExistence type="inferred from homology"/>
<evidence type="ECO:0000259" key="8">
    <source>
        <dbReference type="Pfam" id="PF08281"/>
    </source>
</evidence>
<dbReference type="NCBIfam" id="NF008888">
    <property type="entry name" value="PRK11922.1"/>
    <property type="match status" value="1"/>
</dbReference>
<evidence type="ECO:0000256" key="2">
    <source>
        <dbReference type="ARBA" id="ARBA00023015"/>
    </source>
</evidence>
<dbReference type="InterPro" id="IPR039425">
    <property type="entry name" value="RNA_pol_sigma-70-like"/>
</dbReference>
<organism evidence="9 10">
    <name type="scientific">Sinisalibacter aestuarii</name>
    <dbReference type="NCBI Taxonomy" id="2949426"/>
    <lineage>
        <taxon>Bacteria</taxon>
        <taxon>Pseudomonadati</taxon>
        <taxon>Pseudomonadota</taxon>
        <taxon>Alphaproteobacteria</taxon>
        <taxon>Rhodobacterales</taxon>
        <taxon>Roseobacteraceae</taxon>
        <taxon>Sinisalibacter</taxon>
    </lineage>
</organism>
<keyword evidence="10" id="KW-1185">Reference proteome</keyword>
<dbReference type="Pfam" id="PF08281">
    <property type="entry name" value="Sigma70_r4_2"/>
    <property type="match status" value="1"/>
</dbReference>
<keyword evidence="5 6" id="KW-0804">Transcription</keyword>